<dbReference type="Pfam" id="PF09976">
    <property type="entry name" value="TPR_21"/>
    <property type="match status" value="1"/>
</dbReference>
<dbReference type="InterPro" id="IPR018704">
    <property type="entry name" value="SecYEG/CpoB_TPR"/>
</dbReference>
<dbReference type="EMBL" id="SORZ01000001">
    <property type="protein sequence ID" value="TPW35714.1"/>
    <property type="molecule type" value="Genomic_DNA"/>
</dbReference>
<proteinExistence type="predicted"/>
<evidence type="ECO:0000259" key="2">
    <source>
        <dbReference type="Pfam" id="PF09976"/>
    </source>
</evidence>
<sequence length="225" mass="24288">MADEEIFHGNNEAQSLQQLRAKLRQGLMVGGVVLLAICAGAGGWAWQRHSLHLAQQKASARYCTALQLQNNATNREKAAQEFADLAAHAPDGVRSYAAMRLADYRARTGQLGEANTLWQQVIHDRKADPALQGMARFLVLNMALQHGSLPPAELQKGFEALIKDNSSWSGLAREGLVALDLQPGATQAQQAEAKRLLGEIVHAPDTSAALRERASLVLQILGEAG</sequence>
<protein>
    <submittedName>
        <fullName evidence="3">Tetratricopeptide repeat protein</fullName>
    </submittedName>
</protein>
<reference evidence="3 4" key="1">
    <citation type="submission" date="2019-03" db="EMBL/GenBank/DDBJ databases">
        <title>The complete genome sequence of Neokomagataea sp. Jb2 NBRC113641.</title>
        <authorList>
            <person name="Chua K.-O."/>
            <person name="Chan K.-G."/>
            <person name="See-Too W.-S."/>
        </authorList>
    </citation>
    <scope>NUCLEOTIDE SEQUENCE [LARGE SCALE GENOMIC DNA]</scope>
    <source>
        <strain evidence="3 4">Jb2</strain>
    </source>
</reference>
<evidence type="ECO:0000313" key="3">
    <source>
        <dbReference type="EMBL" id="TPW35714.1"/>
    </source>
</evidence>
<keyword evidence="4" id="KW-1185">Reference proteome</keyword>
<gene>
    <name evidence="3" type="ORF">E3202_01815</name>
</gene>
<keyword evidence="1" id="KW-1133">Transmembrane helix</keyword>
<evidence type="ECO:0000256" key="1">
    <source>
        <dbReference type="SAM" id="Phobius"/>
    </source>
</evidence>
<accession>A0A506UQW0</accession>
<dbReference type="Proteomes" id="UP000315037">
    <property type="component" value="Unassembled WGS sequence"/>
</dbReference>
<organism evidence="3 4">
    <name type="scientific">Oecophyllibacter saccharovorans</name>
    <dbReference type="NCBI Taxonomy" id="2558360"/>
    <lineage>
        <taxon>Bacteria</taxon>
        <taxon>Pseudomonadati</taxon>
        <taxon>Pseudomonadota</taxon>
        <taxon>Alphaproteobacteria</taxon>
        <taxon>Acetobacterales</taxon>
        <taxon>Acetobacteraceae</taxon>
        <taxon>Oecophyllibacter</taxon>
    </lineage>
</organism>
<comment type="caution">
    <text evidence="3">The sequence shown here is derived from an EMBL/GenBank/DDBJ whole genome shotgun (WGS) entry which is preliminary data.</text>
</comment>
<feature type="transmembrane region" description="Helical" evidence="1">
    <location>
        <begin position="26"/>
        <end position="46"/>
    </location>
</feature>
<dbReference type="RefSeq" id="WP_165600174.1">
    <property type="nucleotide sequence ID" value="NZ_SORZ01000001.1"/>
</dbReference>
<keyword evidence="1" id="KW-0472">Membrane</keyword>
<feature type="domain" description="Ancillary SecYEG translocon subunit/Cell division coordinator CpoB TPR" evidence="2">
    <location>
        <begin position="28"/>
        <end position="147"/>
    </location>
</feature>
<evidence type="ECO:0000313" key="4">
    <source>
        <dbReference type="Proteomes" id="UP000315037"/>
    </source>
</evidence>
<keyword evidence="1" id="KW-0812">Transmembrane</keyword>
<dbReference type="AlphaFoldDB" id="A0A506UQW0"/>
<name>A0A506UQW0_9PROT</name>